<dbReference type="EMBL" id="QWEG01000003">
    <property type="protein sequence ID" value="RHW42265.1"/>
    <property type="molecule type" value="Genomic_DNA"/>
</dbReference>
<evidence type="ECO:0000313" key="2">
    <source>
        <dbReference type="Proteomes" id="UP000284416"/>
    </source>
</evidence>
<dbReference type="AlphaFoldDB" id="A0A417YY31"/>
<dbReference type="RefSeq" id="WP_118919921.1">
    <property type="nucleotide sequence ID" value="NZ_QWEG01000003.1"/>
</dbReference>
<dbReference type="Proteomes" id="UP000284416">
    <property type="component" value="Unassembled WGS sequence"/>
</dbReference>
<organism evidence="1 2">
    <name type="scientific">Neobacillus notoginsengisoli</name>
    <dbReference type="NCBI Taxonomy" id="1578198"/>
    <lineage>
        <taxon>Bacteria</taxon>
        <taxon>Bacillati</taxon>
        <taxon>Bacillota</taxon>
        <taxon>Bacilli</taxon>
        <taxon>Bacillales</taxon>
        <taxon>Bacillaceae</taxon>
        <taxon>Neobacillus</taxon>
    </lineage>
</organism>
<sequence>MFMKVCTECRKPSFSSCDTGTWLCSVCGEDISSVKLQAPESRPKHVELMAVKFGEQPIEIDHRQEYACHFE</sequence>
<comment type="caution">
    <text evidence="1">The sequence shown here is derived from an EMBL/GenBank/DDBJ whole genome shotgun (WGS) entry which is preliminary data.</text>
</comment>
<reference evidence="1 2" key="1">
    <citation type="journal article" date="2017" name="Int. J. Syst. Evol. Microbiol.">
        <title>Bacillus notoginsengisoli sp. nov., a novel bacterium isolated from the rhizosphere of Panax notoginseng.</title>
        <authorList>
            <person name="Zhang M.Y."/>
            <person name="Cheng J."/>
            <person name="Cai Y."/>
            <person name="Zhang T.Y."/>
            <person name="Wu Y.Y."/>
            <person name="Manikprabhu D."/>
            <person name="Li W.J."/>
            <person name="Zhang Y.X."/>
        </authorList>
    </citation>
    <scope>NUCLEOTIDE SEQUENCE [LARGE SCALE GENOMIC DNA]</scope>
    <source>
        <strain evidence="1 2">JCM 30743</strain>
    </source>
</reference>
<accession>A0A417YY31</accession>
<evidence type="ECO:0000313" key="1">
    <source>
        <dbReference type="EMBL" id="RHW42265.1"/>
    </source>
</evidence>
<name>A0A417YY31_9BACI</name>
<protein>
    <submittedName>
        <fullName evidence="1">Uncharacterized protein</fullName>
    </submittedName>
</protein>
<keyword evidence="2" id="KW-1185">Reference proteome</keyword>
<proteinExistence type="predicted"/>
<dbReference type="OrthoDB" id="2376828at2"/>
<gene>
    <name evidence="1" type="ORF">D1B31_06490</name>
</gene>